<comment type="caution">
    <text evidence="2">The sequence shown here is derived from an EMBL/GenBank/DDBJ whole genome shotgun (WGS) entry which is preliminary data.</text>
</comment>
<dbReference type="EMBL" id="JBHTNH010000002">
    <property type="protein sequence ID" value="MFD1360496.1"/>
    <property type="molecule type" value="Genomic_DNA"/>
</dbReference>
<proteinExistence type="predicted"/>
<gene>
    <name evidence="2" type="ORF">ACFQ4A_02235</name>
</gene>
<dbReference type="RefSeq" id="WP_382397203.1">
    <property type="nucleotide sequence ID" value="NZ_JBHTNH010000002.1"/>
</dbReference>
<dbReference type="InterPro" id="IPR018770">
    <property type="entry name" value="ChloroindolylP_hydrolase"/>
</dbReference>
<keyword evidence="1" id="KW-0812">Transmembrane</keyword>
<accession>A0ABW3ZQ77</accession>
<reference evidence="3" key="1">
    <citation type="journal article" date="2019" name="Int. J. Syst. Evol. Microbiol.">
        <title>The Global Catalogue of Microorganisms (GCM) 10K type strain sequencing project: providing services to taxonomists for standard genome sequencing and annotation.</title>
        <authorList>
            <consortium name="The Broad Institute Genomics Platform"/>
            <consortium name="The Broad Institute Genome Sequencing Center for Infectious Disease"/>
            <person name="Wu L."/>
            <person name="Ma J."/>
        </authorList>
    </citation>
    <scope>NUCLEOTIDE SEQUENCE [LARGE SCALE GENOMIC DNA]</scope>
    <source>
        <strain evidence="3">CCUG 54822</strain>
    </source>
</reference>
<keyword evidence="1" id="KW-1133">Transmembrane helix</keyword>
<keyword evidence="1" id="KW-0472">Membrane</keyword>
<organism evidence="2 3">
    <name type="scientific">Lentibacillus salinarum</name>
    <dbReference type="NCBI Taxonomy" id="446820"/>
    <lineage>
        <taxon>Bacteria</taxon>
        <taxon>Bacillati</taxon>
        <taxon>Bacillota</taxon>
        <taxon>Bacilli</taxon>
        <taxon>Bacillales</taxon>
        <taxon>Bacillaceae</taxon>
        <taxon>Lentibacillus</taxon>
    </lineage>
</organism>
<evidence type="ECO:0000313" key="2">
    <source>
        <dbReference type="EMBL" id="MFD1360496.1"/>
    </source>
</evidence>
<sequence>MRRFFYFLFRTMIGSSTAVLTGLISFFAFDVAFLLSALYAVIGGGAGYFLTKGLMYFRYLRQKGLSRKEYIYIKDNLGEAKAKIKRLQRTLYRVRNLQQARQSIEILVTVRKIYANTKKEPRRFYQAEAFYYKHLDSLVVLMEKYAYLKAQPSHSEEMQQSLKDTRQTIIALGETIKKDLHVMLHDDMDTLQFELDVAEQLFKNRRKQESEALK</sequence>
<evidence type="ECO:0000313" key="3">
    <source>
        <dbReference type="Proteomes" id="UP001597178"/>
    </source>
</evidence>
<name>A0ABW3ZQ77_9BACI</name>
<evidence type="ECO:0000256" key="1">
    <source>
        <dbReference type="SAM" id="Phobius"/>
    </source>
</evidence>
<dbReference type="Pfam" id="PF10112">
    <property type="entry name" value="Halogen_Hydrol"/>
    <property type="match status" value="1"/>
</dbReference>
<dbReference type="Proteomes" id="UP001597178">
    <property type="component" value="Unassembled WGS sequence"/>
</dbReference>
<feature type="transmembrane region" description="Helical" evidence="1">
    <location>
        <begin position="7"/>
        <end position="29"/>
    </location>
</feature>
<feature type="transmembrane region" description="Helical" evidence="1">
    <location>
        <begin position="35"/>
        <end position="57"/>
    </location>
</feature>
<protein>
    <submittedName>
        <fullName evidence="2">5-bromo-4-chloroindolyl phosphate hydrolysis family protein</fullName>
    </submittedName>
</protein>
<keyword evidence="3" id="KW-1185">Reference proteome</keyword>